<dbReference type="Proteomes" id="UP000239156">
    <property type="component" value="Unassembled WGS sequence"/>
</dbReference>
<evidence type="ECO:0008006" key="5">
    <source>
        <dbReference type="Google" id="ProtNLM"/>
    </source>
</evidence>
<feature type="transmembrane region" description="Helical" evidence="2">
    <location>
        <begin position="45"/>
        <end position="65"/>
    </location>
</feature>
<name>A0A2S4VXP9_9BASI</name>
<keyword evidence="4" id="KW-1185">Reference proteome</keyword>
<dbReference type="VEuPathDB" id="FungiDB:PSTT_03068"/>
<evidence type="ECO:0000313" key="4">
    <source>
        <dbReference type="Proteomes" id="UP000239156"/>
    </source>
</evidence>
<evidence type="ECO:0000256" key="1">
    <source>
        <dbReference type="SAM" id="MobiDB-lite"/>
    </source>
</evidence>
<keyword evidence="2" id="KW-1133">Transmembrane helix</keyword>
<gene>
    <name evidence="3" type="ORF">PSTT_03068</name>
</gene>
<feature type="region of interest" description="Disordered" evidence="1">
    <location>
        <begin position="1"/>
        <end position="27"/>
    </location>
</feature>
<evidence type="ECO:0000313" key="3">
    <source>
        <dbReference type="EMBL" id="POW14281.1"/>
    </source>
</evidence>
<dbReference type="AlphaFoldDB" id="A0A2S4VXP9"/>
<keyword evidence="2" id="KW-0472">Membrane</keyword>
<protein>
    <recommendedName>
        <fullName evidence="5">Transmembrane protein</fullName>
    </recommendedName>
</protein>
<dbReference type="EMBL" id="PKSL01000019">
    <property type="protein sequence ID" value="POW14281.1"/>
    <property type="molecule type" value="Genomic_DNA"/>
</dbReference>
<sequence>MSTRPGCPTPSRPRTSQKHNQQNETVGGYPKVHITISKSQGTTMIFLNSLPVLVAITIATIASAMPDCPYGEHPCTIGGKSTCCSGCVRPPCW</sequence>
<evidence type="ECO:0000256" key="2">
    <source>
        <dbReference type="SAM" id="Phobius"/>
    </source>
</evidence>
<feature type="compositionally biased region" description="Polar residues" evidence="1">
    <location>
        <begin position="12"/>
        <end position="25"/>
    </location>
</feature>
<organism evidence="3 4">
    <name type="scientific">Puccinia striiformis</name>
    <dbReference type="NCBI Taxonomy" id="27350"/>
    <lineage>
        <taxon>Eukaryota</taxon>
        <taxon>Fungi</taxon>
        <taxon>Dikarya</taxon>
        <taxon>Basidiomycota</taxon>
        <taxon>Pucciniomycotina</taxon>
        <taxon>Pucciniomycetes</taxon>
        <taxon>Pucciniales</taxon>
        <taxon>Pucciniaceae</taxon>
        <taxon>Puccinia</taxon>
    </lineage>
</organism>
<keyword evidence="2" id="KW-0812">Transmembrane</keyword>
<reference evidence="3" key="1">
    <citation type="submission" date="2017-12" db="EMBL/GenBank/DDBJ databases">
        <title>Gene loss provides genomic basis for host adaptation in cereal stripe rust fungi.</title>
        <authorList>
            <person name="Xia C."/>
        </authorList>
    </citation>
    <scope>NUCLEOTIDE SEQUENCE [LARGE SCALE GENOMIC DNA]</scope>
    <source>
        <strain evidence="3">93-210</strain>
    </source>
</reference>
<proteinExistence type="predicted"/>
<comment type="caution">
    <text evidence="3">The sequence shown here is derived from an EMBL/GenBank/DDBJ whole genome shotgun (WGS) entry which is preliminary data.</text>
</comment>
<accession>A0A2S4VXP9</accession>